<dbReference type="Pfam" id="PF03595">
    <property type="entry name" value="SLAC1"/>
    <property type="match status" value="1"/>
</dbReference>
<dbReference type="CDD" id="cd09325">
    <property type="entry name" value="TDT_C4-dicarb_trans"/>
    <property type="match status" value="1"/>
</dbReference>
<feature type="transmembrane region" description="Helical" evidence="5">
    <location>
        <begin position="149"/>
        <end position="169"/>
    </location>
</feature>
<name>A0A0P6SMN7_9STRE</name>
<feature type="transmembrane region" description="Helical" evidence="5">
    <location>
        <begin position="66"/>
        <end position="84"/>
    </location>
</feature>
<dbReference type="STRING" id="119224.AKK44_03610"/>
<feature type="transmembrane region" description="Helical" evidence="5">
    <location>
        <begin position="34"/>
        <end position="54"/>
    </location>
</feature>
<dbReference type="AlphaFoldDB" id="A0A0P6SMN7"/>
<dbReference type="InterPro" id="IPR052951">
    <property type="entry name" value="Tellurite_res_ion_channel"/>
</dbReference>
<comment type="caution">
    <text evidence="6">The sequence shown here is derived from an EMBL/GenBank/DDBJ whole genome shotgun (WGS) entry which is preliminary data.</text>
</comment>
<evidence type="ECO:0000256" key="5">
    <source>
        <dbReference type="SAM" id="Phobius"/>
    </source>
</evidence>
<keyword evidence="4 5" id="KW-0472">Membrane</keyword>
<reference evidence="6 7" key="1">
    <citation type="submission" date="2015-08" db="EMBL/GenBank/DDBJ databases">
        <title>Genome sequence of Streptococcus phocae subsp. phocae ATCC 51973T isolated from liver specimen obtained from seal.</title>
        <authorList>
            <person name="Avendano-Herrera R."/>
        </authorList>
    </citation>
    <scope>NUCLEOTIDE SEQUENCE [LARGE SCALE GENOMIC DNA]</scope>
    <source>
        <strain evidence="6 7">ATCC 51973</strain>
    </source>
</reference>
<evidence type="ECO:0000256" key="2">
    <source>
        <dbReference type="ARBA" id="ARBA00022692"/>
    </source>
</evidence>
<feature type="transmembrane region" description="Helical" evidence="5">
    <location>
        <begin position="269"/>
        <end position="289"/>
    </location>
</feature>
<keyword evidence="7" id="KW-1185">Reference proteome</keyword>
<comment type="subcellular location">
    <subcellularLocation>
        <location evidence="1">Membrane</location>
        <topology evidence="1">Multi-pass membrane protein</topology>
    </subcellularLocation>
</comment>
<organism evidence="6 7">
    <name type="scientific">Streptococcus phocae</name>
    <dbReference type="NCBI Taxonomy" id="119224"/>
    <lineage>
        <taxon>Bacteria</taxon>
        <taxon>Bacillati</taxon>
        <taxon>Bacillota</taxon>
        <taxon>Bacilli</taxon>
        <taxon>Lactobacillales</taxon>
        <taxon>Streptococcaceae</taxon>
        <taxon>Streptococcus</taxon>
    </lineage>
</organism>
<dbReference type="EMBL" id="LHQM01000010">
    <property type="protein sequence ID" value="KPJ22743.1"/>
    <property type="molecule type" value="Genomic_DNA"/>
</dbReference>
<dbReference type="PANTHER" id="PTHR37955:SF1">
    <property type="entry name" value="DEP DOMAIN-CONTAINING PROTEIN"/>
    <property type="match status" value="1"/>
</dbReference>
<dbReference type="GO" id="GO:0005886">
    <property type="term" value="C:plasma membrane"/>
    <property type="evidence" value="ECO:0007669"/>
    <property type="project" value="TreeGrafter"/>
</dbReference>
<feature type="transmembrane region" description="Helical" evidence="5">
    <location>
        <begin position="126"/>
        <end position="143"/>
    </location>
</feature>
<feature type="transmembrane region" description="Helical" evidence="5">
    <location>
        <begin position="213"/>
        <end position="235"/>
    </location>
</feature>
<dbReference type="InterPro" id="IPR038665">
    <property type="entry name" value="Voltage-dep_anion_channel_sf"/>
</dbReference>
<feature type="transmembrane region" description="Helical" evidence="5">
    <location>
        <begin position="190"/>
        <end position="207"/>
    </location>
</feature>
<dbReference type="RefSeq" id="WP_054278546.1">
    <property type="nucleotide sequence ID" value="NZ_LHQM01000010.1"/>
</dbReference>
<dbReference type="PATRIC" id="fig|119224.3.peg.250"/>
<feature type="transmembrane region" description="Helical" evidence="5">
    <location>
        <begin position="96"/>
        <end position="114"/>
    </location>
</feature>
<dbReference type="Gene3D" id="1.50.10.150">
    <property type="entry name" value="Voltage-dependent anion channel"/>
    <property type="match status" value="1"/>
</dbReference>
<accession>A0A0P6SMN7</accession>
<evidence type="ECO:0000256" key="4">
    <source>
        <dbReference type="ARBA" id="ARBA00023136"/>
    </source>
</evidence>
<protein>
    <submittedName>
        <fullName evidence="6">C4-dicarboxylate ABC transporter</fullName>
    </submittedName>
</protein>
<dbReference type="GO" id="GO:0046583">
    <property type="term" value="F:monoatomic cation efflux transmembrane transporter activity"/>
    <property type="evidence" value="ECO:0007669"/>
    <property type="project" value="TreeGrafter"/>
</dbReference>
<dbReference type="Proteomes" id="UP000049578">
    <property type="component" value="Unassembled WGS sequence"/>
</dbReference>
<evidence type="ECO:0000313" key="6">
    <source>
        <dbReference type="EMBL" id="KPJ22743.1"/>
    </source>
</evidence>
<feature type="transmembrane region" description="Helical" evidence="5">
    <location>
        <begin position="9"/>
        <end position="28"/>
    </location>
</feature>
<gene>
    <name evidence="6" type="ORF">AKK44_03610</name>
</gene>
<evidence type="ECO:0000313" key="7">
    <source>
        <dbReference type="Proteomes" id="UP000049578"/>
    </source>
</evidence>
<keyword evidence="2 5" id="KW-0812">Transmembrane</keyword>
<proteinExistence type="predicted"/>
<dbReference type="PANTHER" id="PTHR37955">
    <property type="entry name" value="TELLURITE RESISTANCE PROTEIN TEHA"/>
    <property type="match status" value="1"/>
</dbReference>
<feature type="transmembrane region" description="Helical" evidence="5">
    <location>
        <begin position="242"/>
        <end position="263"/>
    </location>
</feature>
<evidence type="ECO:0000256" key="1">
    <source>
        <dbReference type="ARBA" id="ARBA00004141"/>
    </source>
</evidence>
<dbReference type="InterPro" id="IPR004695">
    <property type="entry name" value="SLAC1/Mae1/Ssu1/TehA"/>
</dbReference>
<evidence type="ECO:0000256" key="3">
    <source>
        <dbReference type="ARBA" id="ARBA00022989"/>
    </source>
</evidence>
<sequence length="300" mass="33995">MKQVKHPPLVISGLVLGTLSLGNLLGHYVLPLKYLLTIAAVALYALLIVSIIRAPPRAKTQLAHPLIASVFPTFFMTGMLLSSWVMATRWSAFGRLFWWFFLLGNFCLIIYYVFRFVWRFSWENVFPSWSVLFIGIAVGALTAPASRQFILGQFIFWICLVMTGLILPFMAKKAYLIGLDEAVKPNISTFCAPMSLLSAAYLASFPLPSRSMVIFLMIASQLLYFFVLIQLPILLKRPFNPGFAAFTFPFVISATSLKMNLAYLGLAPWWQYLLFFEVLVASLLVTYVYSHYIRFLMSDA</sequence>
<keyword evidence="3 5" id="KW-1133">Transmembrane helix</keyword>